<evidence type="ECO:0000256" key="4">
    <source>
        <dbReference type="PROSITE-ProRule" id="PRU01248"/>
    </source>
</evidence>
<dbReference type="Pfam" id="PF00589">
    <property type="entry name" value="Phage_integrase"/>
    <property type="match status" value="1"/>
</dbReference>
<evidence type="ECO:0000256" key="2">
    <source>
        <dbReference type="ARBA" id="ARBA00023125"/>
    </source>
</evidence>
<evidence type="ECO:0000256" key="1">
    <source>
        <dbReference type="ARBA" id="ARBA00022908"/>
    </source>
</evidence>
<gene>
    <name evidence="7" type="ORF">PT520_09990</name>
</gene>
<dbReference type="RefSeq" id="WP_151952107.1">
    <property type="nucleotide sequence ID" value="NZ_CABVRB010000041.1"/>
</dbReference>
<proteinExistence type="predicted"/>
<dbReference type="SUPFAM" id="SSF56349">
    <property type="entry name" value="DNA breaking-rejoining enzymes"/>
    <property type="match status" value="1"/>
</dbReference>
<reference evidence="7" key="1">
    <citation type="journal article" date="2023" name="Antibiotics">
        <title>Genomic Characterization of Antibiotic-Resistant Campylobacterales Isolated from Chilean Poultry Meat.</title>
        <authorList>
            <person name="Concha-Toloza M."/>
            <person name="Lopez-Cantillo M."/>
            <person name="Molina-Mora J.A."/>
            <person name="Collado L."/>
        </authorList>
    </citation>
    <scope>NUCLEOTIDE SEQUENCE</scope>
    <source>
        <strain evidence="7">FR1p273A</strain>
    </source>
</reference>
<dbReference type="InterPro" id="IPR044068">
    <property type="entry name" value="CB"/>
</dbReference>
<organism evidence="7 8">
    <name type="scientific">Aliarcobacter butzleri</name>
    <dbReference type="NCBI Taxonomy" id="28197"/>
    <lineage>
        <taxon>Bacteria</taxon>
        <taxon>Pseudomonadati</taxon>
        <taxon>Campylobacterota</taxon>
        <taxon>Epsilonproteobacteria</taxon>
        <taxon>Campylobacterales</taxon>
        <taxon>Arcobacteraceae</taxon>
        <taxon>Aliarcobacter</taxon>
    </lineage>
</organism>
<dbReference type="InterPro" id="IPR002104">
    <property type="entry name" value="Integrase_catalytic"/>
</dbReference>
<dbReference type="EMBL" id="JAQTJH010000013">
    <property type="protein sequence ID" value="MDK2062848.1"/>
    <property type="molecule type" value="Genomic_DNA"/>
</dbReference>
<dbReference type="AlphaFoldDB" id="A0AAW6VSH8"/>
<dbReference type="InterPro" id="IPR011010">
    <property type="entry name" value="DNA_brk_join_enz"/>
</dbReference>
<keyword evidence="3" id="KW-0233">DNA recombination</keyword>
<dbReference type="GO" id="GO:0015074">
    <property type="term" value="P:DNA integration"/>
    <property type="evidence" value="ECO:0007669"/>
    <property type="project" value="UniProtKB-KW"/>
</dbReference>
<accession>A0AAW6VSH8</accession>
<evidence type="ECO:0000313" key="7">
    <source>
        <dbReference type="EMBL" id="MDK2062848.1"/>
    </source>
</evidence>
<dbReference type="InterPro" id="IPR013762">
    <property type="entry name" value="Integrase-like_cat_sf"/>
</dbReference>
<sequence length="673" mass="80231">MSEKIEQILTNFKDEAKKHKTFEKNFIVRLIKIIEKNKDSMTIVNNKFKFDTIFFSNFIKDIDKNKDDNYYYKNFNRLKKFNIIHKSSSYFPKNLSLISINPNQISLLIDNFKLIDTFYKEIVEVKDKLHIKEYLYLYLRLFHIYPMTQQQLASIKTNNIIGLEQNKTVLALIHKTFKINKHDKLINLLRLDPYASKIMNTYINVNSSEFLFKDVKVYEEFVNNYKKIYLDDENLSVIKMINRNYYLLTSSSLKLTLNAKIENTVKLTISELNKIYPNRVPNHLLEIENEQIKIIFEKNDKYIDKEDNLKSCIDIREIEELDEFLKQKNNTPSIKLTQNAIRSIQSYIKMNEKNESYKIILTYILSLINKLEKRKLRLSTVKNYIGILNKHIFTKFEDLCNIKNNEVDNFIQRIDSLNYKRNSVKKVLRLTLEFFRFSRIEHGLNIEIPLLYYPKSLILRNEIDLILDEIQIDYIKKNNIQRLGKNHSFIILQKKILILLGFYTGMRISELKSRLFQDIYMYDDILYIDVNIKGLRKLNLKLKRKSAKRRIKVIIKNKKHLTLIKQWYRILEKTKKKGDFLFTTTNNNLTMSKSSIDDSEIVNITNIIKKITGRYCTFHSLRHSFATYKVDEILKHSTNNPYDLIELSMIMGHETPKITLNSYVHYDLIGLSL</sequence>
<feature type="domain" description="Tyr recombinase" evidence="5">
    <location>
        <begin position="452"/>
        <end position="673"/>
    </location>
</feature>
<dbReference type="GO" id="GO:0006310">
    <property type="term" value="P:DNA recombination"/>
    <property type="evidence" value="ECO:0007669"/>
    <property type="project" value="UniProtKB-KW"/>
</dbReference>
<dbReference type="PROSITE" id="PS51898">
    <property type="entry name" value="TYR_RECOMBINASE"/>
    <property type="match status" value="1"/>
</dbReference>
<evidence type="ECO:0000259" key="5">
    <source>
        <dbReference type="PROSITE" id="PS51898"/>
    </source>
</evidence>
<dbReference type="Gene3D" id="1.10.443.10">
    <property type="entry name" value="Intergrase catalytic core"/>
    <property type="match status" value="1"/>
</dbReference>
<keyword evidence="2 4" id="KW-0238">DNA-binding</keyword>
<protein>
    <submittedName>
        <fullName evidence="7">Tyrosine-type recombinase/integrase</fullName>
    </submittedName>
</protein>
<name>A0AAW6VSH8_9BACT</name>
<keyword evidence="1" id="KW-0229">DNA integration</keyword>
<reference evidence="7" key="2">
    <citation type="submission" date="2023-02" db="EMBL/GenBank/DDBJ databases">
        <authorList>
            <person name="Concha-Toloza M."/>
            <person name="Lopez-Cantillo M."/>
            <person name="Molina-Mora J."/>
            <person name="Collado L."/>
        </authorList>
    </citation>
    <scope>NUCLEOTIDE SEQUENCE</scope>
    <source>
        <strain evidence="7">FR1p273A</strain>
    </source>
</reference>
<dbReference type="Proteomes" id="UP001237843">
    <property type="component" value="Unassembled WGS sequence"/>
</dbReference>
<evidence type="ECO:0000259" key="6">
    <source>
        <dbReference type="PROSITE" id="PS51900"/>
    </source>
</evidence>
<feature type="domain" description="Core-binding (CB)" evidence="6">
    <location>
        <begin position="354"/>
        <end position="439"/>
    </location>
</feature>
<dbReference type="PROSITE" id="PS51900">
    <property type="entry name" value="CB"/>
    <property type="match status" value="1"/>
</dbReference>
<dbReference type="GO" id="GO:0003677">
    <property type="term" value="F:DNA binding"/>
    <property type="evidence" value="ECO:0007669"/>
    <property type="project" value="UniProtKB-UniRule"/>
</dbReference>
<evidence type="ECO:0000313" key="8">
    <source>
        <dbReference type="Proteomes" id="UP001237843"/>
    </source>
</evidence>
<comment type="caution">
    <text evidence="7">The sequence shown here is derived from an EMBL/GenBank/DDBJ whole genome shotgun (WGS) entry which is preliminary data.</text>
</comment>
<evidence type="ECO:0000256" key="3">
    <source>
        <dbReference type="ARBA" id="ARBA00023172"/>
    </source>
</evidence>